<evidence type="ECO:0000313" key="2">
    <source>
        <dbReference type="EMBL" id="CAH2282599.1"/>
    </source>
</evidence>
<feature type="compositionally biased region" description="Polar residues" evidence="1">
    <location>
        <begin position="62"/>
        <end position="73"/>
    </location>
</feature>
<proteinExistence type="predicted"/>
<gene>
    <name evidence="2" type="ORF">PECUL_23A040660</name>
</gene>
<dbReference type="Proteomes" id="UP001295444">
    <property type="component" value="Chromosome 04"/>
</dbReference>
<evidence type="ECO:0000256" key="1">
    <source>
        <dbReference type="SAM" id="MobiDB-lite"/>
    </source>
</evidence>
<sequence length="127" mass="14244">MADQHLTHAQYGGDTEKHTSDLTLSHGWMPRLEVAGETANGDISPERAPTRNTLLTTRYCSQGKATAKKTTYPNALHLNTHPRLRDSHHGGGEGEDQCRASKWRWRNLKQRDTLATRPNLPEHVVAL</sequence>
<protein>
    <submittedName>
        <fullName evidence="2">Uncharacterized protein</fullName>
    </submittedName>
</protein>
<name>A0AAD1RXA7_PELCU</name>
<dbReference type="AlphaFoldDB" id="A0AAD1RXA7"/>
<feature type="region of interest" description="Disordered" evidence="1">
    <location>
        <begin position="1"/>
        <end position="22"/>
    </location>
</feature>
<feature type="region of interest" description="Disordered" evidence="1">
    <location>
        <begin position="62"/>
        <end position="100"/>
    </location>
</feature>
<keyword evidence="3" id="KW-1185">Reference proteome</keyword>
<accession>A0AAD1RXA7</accession>
<feature type="compositionally biased region" description="Basic and acidic residues" evidence="1">
    <location>
        <begin position="83"/>
        <end position="99"/>
    </location>
</feature>
<dbReference type="EMBL" id="OW240915">
    <property type="protein sequence ID" value="CAH2282599.1"/>
    <property type="molecule type" value="Genomic_DNA"/>
</dbReference>
<evidence type="ECO:0000313" key="3">
    <source>
        <dbReference type="Proteomes" id="UP001295444"/>
    </source>
</evidence>
<reference evidence="2" key="1">
    <citation type="submission" date="2022-03" db="EMBL/GenBank/DDBJ databases">
        <authorList>
            <person name="Alioto T."/>
            <person name="Alioto T."/>
            <person name="Gomez Garrido J."/>
        </authorList>
    </citation>
    <scope>NUCLEOTIDE SEQUENCE</scope>
</reference>
<organism evidence="2 3">
    <name type="scientific">Pelobates cultripes</name>
    <name type="common">Western spadefoot toad</name>
    <dbReference type="NCBI Taxonomy" id="61616"/>
    <lineage>
        <taxon>Eukaryota</taxon>
        <taxon>Metazoa</taxon>
        <taxon>Chordata</taxon>
        <taxon>Craniata</taxon>
        <taxon>Vertebrata</taxon>
        <taxon>Euteleostomi</taxon>
        <taxon>Amphibia</taxon>
        <taxon>Batrachia</taxon>
        <taxon>Anura</taxon>
        <taxon>Pelobatoidea</taxon>
        <taxon>Pelobatidae</taxon>
        <taxon>Pelobates</taxon>
    </lineage>
</organism>